<dbReference type="CDD" id="cd16913">
    <property type="entry name" value="YkuD_like"/>
    <property type="match status" value="1"/>
</dbReference>
<dbReference type="PROSITE" id="PS52029">
    <property type="entry name" value="LD_TPASE"/>
    <property type="match status" value="1"/>
</dbReference>
<dbReference type="RefSeq" id="WP_008752150.1">
    <property type="nucleotide sequence ID" value="NZ_GL622296.1"/>
</dbReference>
<dbReference type="Pfam" id="PF03734">
    <property type="entry name" value="YkuD"/>
    <property type="match status" value="1"/>
</dbReference>
<feature type="repeat" description="Cell wall-binding" evidence="7">
    <location>
        <begin position="323"/>
        <end position="342"/>
    </location>
</feature>
<keyword evidence="3" id="KW-0677">Repeat</keyword>
<dbReference type="SUPFAM" id="SSF141523">
    <property type="entry name" value="L,D-transpeptidase catalytic domain-like"/>
    <property type="match status" value="1"/>
</dbReference>
<dbReference type="PROSITE" id="PS51170">
    <property type="entry name" value="CW"/>
    <property type="match status" value="1"/>
</dbReference>
<dbReference type="eggNOG" id="COG1376">
    <property type="taxonomic scope" value="Bacteria"/>
</dbReference>
<feature type="active site" description="Nucleophile" evidence="8">
    <location>
        <position position="458"/>
    </location>
</feature>
<feature type="chain" id="PRO_5003207860" evidence="10">
    <location>
        <begin position="27"/>
        <end position="517"/>
    </location>
</feature>
<feature type="domain" description="L,D-TPase catalytic" evidence="11">
    <location>
        <begin position="357"/>
        <end position="482"/>
    </location>
</feature>
<proteinExistence type="predicted"/>
<dbReference type="InterPro" id="IPR050979">
    <property type="entry name" value="LD-transpeptidase"/>
</dbReference>
<dbReference type="PANTHER" id="PTHR30582">
    <property type="entry name" value="L,D-TRANSPEPTIDASE"/>
    <property type="match status" value="1"/>
</dbReference>
<dbReference type="GO" id="GO:0016740">
    <property type="term" value="F:transferase activity"/>
    <property type="evidence" value="ECO:0007669"/>
    <property type="project" value="UniProtKB-KW"/>
</dbReference>
<evidence type="ECO:0000256" key="6">
    <source>
        <dbReference type="ARBA" id="ARBA00023316"/>
    </source>
</evidence>
<keyword evidence="10" id="KW-0732">Signal</keyword>
<evidence type="ECO:0000313" key="12">
    <source>
        <dbReference type="EMBL" id="EFU75700.1"/>
    </source>
</evidence>
<dbReference type="InterPro" id="IPR018337">
    <property type="entry name" value="Cell_wall/Cho-bd_repeat"/>
</dbReference>
<evidence type="ECO:0000256" key="7">
    <source>
        <dbReference type="PROSITE-ProRule" id="PRU00591"/>
    </source>
</evidence>
<evidence type="ECO:0000256" key="10">
    <source>
        <dbReference type="SAM" id="SignalP"/>
    </source>
</evidence>
<dbReference type="SUPFAM" id="SSF69360">
    <property type="entry name" value="Cell wall binding repeat"/>
    <property type="match status" value="1"/>
</dbReference>
<protein>
    <submittedName>
        <fullName evidence="12">Cell wall-binding repeat protein</fullName>
    </submittedName>
</protein>
<dbReference type="Pfam" id="PF19127">
    <property type="entry name" value="Choline_bind_3"/>
    <property type="match status" value="1"/>
</dbReference>
<name>E6LR04_9FIRM</name>
<dbReference type="GO" id="GO:0008360">
    <property type="term" value="P:regulation of cell shape"/>
    <property type="evidence" value="ECO:0007669"/>
    <property type="project" value="UniProtKB-UniRule"/>
</dbReference>
<gene>
    <name evidence="12" type="ORF">HMPREF0381_2389</name>
</gene>
<reference evidence="12 13" key="1">
    <citation type="submission" date="2010-12" db="EMBL/GenBank/DDBJ databases">
        <authorList>
            <person name="Muzny D."/>
            <person name="Qin X."/>
            <person name="Deng J."/>
            <person name="Jiang H."/>
            <person name="Liu Y."/>
            <person name="Qu J."/>
            <person name="Song X.-Z."/>
            <person name="Zhang L."/>
            <person name="Thornton R."/>
            <person name="Coyle M."/>
            <person name="Francisco L."/>
            <person name="Jackson L."/>
            <person name="Javaid M."/>
            <person name="Korchina V."/>
            <person name="Kovar C."/>
            <person name="Mata R."/>
            <person name="Mathew T."/>
            <person name="Ngo R."/>
            <person name="Nguyen L."/>
            <person name="Nguyen N."/>
            <person name="Okwuonu G."/>
            <person name="Ongeri F."/>
            <person name="Pham C."/>
            <person name="Simmons D."/>
            <person name="Wilczek-Boney K."/>
            <person name="Hale W."/>
            <person name="Jakkamsetti A."/>
            <person name="Pham P."/>
            <person name="Ruth R."/>
            <person name="San Lucas F."/>
            <person name="Warren J."/>
            <person name="Zhang J."/>
            <person name="Zhao Z."/>
            <person name="Zhou C."/>
            <person name="Zhu D."/>
            <person name="Lee S."/>
            <person name="Bess C."/>
            <person name="Blankenburg K."/>
            <person name="Forbes L."/>
            <person name="Fu Q."/>
            <person name="Gubbala S."/>
            <person name="Hirani K."/>
            <person name="Jayaseelan J.C."/>
            <person name="Lara F."/>
            <person name="Munidasa M."/>
            <person name="Palculict T."/>
            <person name="Patil S."/>
            <person name="Pu L.-L."/>
            <person name="Saada N."/>
            <person name="Tang L."/>
            <person name="Weissenberger G."/>
            <person name="Zhu Y."/>
            <person name="Hemphill L."/>
            <person name="Shang Y."/>
            <person name="Youmans B."/>
            <person name="Ayvaz T."/>
            <person name="Ross M."/>
            <person name="Santibanez J."/>
            <person name="Aqrawi P."/>
            <person name="Gross S."/>
            <person name="Joshi V."/>
            <person name="Fowler G."/>
            <person name="Nazareth L."/>
            <person name="Reid J."/>
            <person name="Worley K."/>
            <person name="Petrosino J."/>
            <person name="Highlander S."/>
            <person name="Gibbs R."/>
        </authorList>
    </citation>
    <scope>NUCLEOTIDE SEQUENCE [LARGE SCALE GENOMIC DNA]</scope>
    <source>
        <strain evidence="12 13">DSM 3986</strain>
    </source>
</reference>
<dbReference type="GO" id="GO:0071555">
    <property type="term" value="P:cell wall organization"/>
    <property type="evidence" value="ECO:0007669"/>
    <property type="project" value="UniProtKB-UniRule"/>
</dbReference>
<evidence type="ECO:0000259" key="11">
    <source>
        <dbReference type="PROSITE" id="PS52029"/>
    </source>
</evidence>
<evidence type="ECO:0000256" key="3">
    <source>
        <dbReference type="ARBA" id="ARBA00022737"/>
    </source>
</evidence>
<dbReference type="Gene3D" id="2.10.270.10">
    <property type="entry name" value="Cholin Binding"/>
    <property type="match status" value="1"/>
</dbReference>
<dbReference type="GO" id="GO:0071972">
    <property type="term" value="F:peptidoglycan L,D-transpeptidase activity"/>
    <property type="evidence" value="ECO:0007669"/>
    <property type="project" value="TreeGrafter"/>
</dbReference>
<organism evidence="12 13">
    <name type="scientific">Lachnoanaerobaculum saburreum DSM 3986</name>
    <dbReference type="NCBI Taxonomy" id="887325"/>
    <lineage>
        <taxon>Bacteria</taxon>
        <taxon>Bacillati</taxon>
        <taxon>Bacillota</taxon>
        <taxon>Clostridia</taxon>
        <taxon>Lachnospirales</taxon>
        <taxon>Lachnospiraceae</taxon>
        <taxon>Lachnoanaerobaculum</taxon>
    </lineage>
</organism>
<dbReference type="PANTHER" id="PTHR30582:SF2">
    <property type="entry name" value="L,D-TRANSPEPTIDASE YCIB-RELATED"/>
    <property type="match status" value="1"/>
</dbReference>
<feature type="compositionally biased region" description="Polar residues" evidence="9">
    <location>
        <begin position="64"/>
        <end position="79"/>
    </location>
</feature>
<dbReference type="UniPathway" id="UPA00219"/>
<comment type="pathway">
    <text evidence="1 8">Cell wall biogenesis; peptidoglycan biosynthesis.</text>
</comment>
<dbReference type="EMBL" id="AEPW01000092">
    <property type="protein sequence ID" value="EFU75700.1"/>
    <property type="molecule type" value="Genomic_DNA"/>
</dbReference>
<evidence type="ECO:0000313" key="13">
    <source>
        <dbReference type="Proteomes" id="UP000003434"/>
    </source>
</evidence>
<keyword evidence="6 8" id="KW-0961">Cell wall biogenesis/degradation</keyword>
<feature type="region of interest" description="Disordered" evidence="9">
    <location>
        <begin position="36"/>
        <end position="102"/>
    </location>
</feature>
<dbReference type="HOGENOM" id="CLU_030647_1_0_9"/>
<keyword evidence="2" id="KW-0808">Transferase</keyword>
<dbReference type="AlphaFoldDB" id="E6LR04"/>
<evidence type="ECO:0000256" key="8">
    <source>
        <dbReference type="PROSITE-ProRule" id="PRU01373"/>
    </source>
</evidence>
<accession>E6LR04</accession>
<dbReference type="InterPro" id="IPR038063">
    <property type="entry name" value="Transpep_catalytic_dom"/>
</dbReference>
<dbReference type="GO" id="GO:0005576">
    <property type="term" value="C:extracellular region"/>
    <property type="evidence" value="ECO:0007669"/>
    <property type="project" value="TreeGrafter"/>
</dbReference>
<dbReference type="Proteomes" id="UP000003434">
    <property type="component" value="Unassembled WGS sequence"/>
</dbReference>
<feature type="region of interest" description="Disordered" evidence="9">
    <location>
        <begin position="496"/>
        <end position="517"/>
    </location>
</feature>
<keyword evidence="5 8" id="KW-0573">Peptidoglycan synthesis</keyword>
<feature type="signal peptide" evidence="10">
    <location>
        <begin position="1"/>
        <end position="26"/>
    </location>
</feature>
<feature type="compositionally biased region" description="Low complexity" evidence="9">
    <location>
        <begin position="36"/>
        <end position="63"/>
    </location>
</feature>
<dbReference type="InterPro" id="IPR005490">
    <property type="entry name" value="LD_TPept_cat_dom"/>
</dbReference>
<comment type="caution">
    <text evidence="12">The sequence shown here is derived from an EMBL/GenBank/DDBJ whole genome shotgun (WGS) entry which is preliminary data.</text>
</comment>
<evidence type="ECO:0000256" key="2">
    <source>
        <dbReference type="ARBA" id="ARBA00022679"/>
    </source>
</evidence>
<dbReference type="GO" id="GO:0018104">
    <property type="term" value="P:peptidoglycan-protein cross-linking"/>
    <property type="evidence" value="ECO:0007669"/>
    <property type="project" value="TreeGrafter"/>
</dbReference>
<evidence type="ECO:0000256" key="4">
    <source>
        <dbReference type="ARBA" id="ARBA00022960"/>
    </source>
</evidence>
<dbReference type="Gene3D" id="2.40.440.10">
    <property type="entry name" value="L,D-transpeptidase catalytic domain-like"/>
    <property type="match status" value="1"/>
</dbReference>
<keyword evidence="4 8" id="KW-0133">Cell shape</keyword>
<feature type="active site" description="Proton donor/acceptor" evidence="8">
    <location>
        <position position="429"/>
    </location>
</feature>
<evidence type="ECO:0000256" key="9">
    <source>
        <dbReference type="SAM" id="MobiDB-lite"/>
    </source>
</evidence>
<evidence type="ECO:0000256" key="1">
    <source>
        <dbReference type="ARBA" id="ARBA00004752"/>
    </source>
</evidence>
<evidence type="ECO:0000256" key="5">
    <source>
        <dbReference type="ARBA" id="ARBA00022984"/>
    </source>
</evidence>
<sequence length="517" mass="57364">MQLKRFSIVFASALMISSSLPLDTFAATIKRNVTTSVSPEATETAESTTEATESTNGTTESTAKTVESTSADNTGTNTAPDKVGTGDISAPSDHIPSTVNNVTAPSNLDLDSVVAKAGFEKVGNGNTNPEPVLGETQMVHYVLRNASEQDISAAESNTSAYAYSKDGFNNLFLDHSGIGRYYFRTYNTKSGWSRWMNSKENENNTDPEDKVQAVQIRVKGYTGVRSDLYYKAVLSDGTVLDWAKNGQTLGTVGTDKYIVALKLTLWDKQTAFSEPTKVLMEAPVYEGTYLDADGQVQYSSANAYTGWAFYNNDQYYFKDGAKQKGWQYIDGYKYYLDENTGAVVKDLEPIMGLQSSYQIRFNKASMTMHIMAKDGNNGYIIPYKTFMSTNGPATPEGSFKTYVKYRWKIMHDNIYCQFLSRFKDGYIIHSLIYYDKGDPNKLDSATYNYMDDARSDGCLRLRAGDAAWVYYNTPMGTPVIVYTDYSTKGPVEKDAIEQPIPASQTFDPTDPLMQGNN</sequence>